<proteinExistence type="predicted"/>
<comment type="caution">
    <text evidence="1">The sequence shown here is derived from an EMBL/GenBank/DDBJ whole genome shotgun (WGS) entry which is preliminary data.</text>
</comment>
<sequence>MEAPAKTASSDLADELTAHAVASIETADHFSFPFPHIVFRNFFPAGFYRELVRSVPGEGYDPITDTGTRLALRLYGENLEKIEPALRPAWAAVSTMLTSDRVERAIRNRLRDGLEIRARGDKVPGADDLQLVAKPVVYRDRDGYRIKPHPDTRKKVVTMQLYCPADTSQEALGTTLYRASLKGLFHVGSYCLEPVKTIPFLPNVGYAFVVLKAYHSLTRMSWHGRPPIKTDQPRISILNTFYMNEHVGF</sequence>
<organism evidence="1 2">
    <name type="scientific">Bradyrhizobium centrolobii</name>
    <dbReference type="NCBI Taxonomy" id="1505087"/>
    <lineage>
        <taxon>Bacteria</taxon>
        <taxon>Pseudomonadati</taxon>
        <taxon>Pseudomonadota</taxon>
        <taxon>Alphaproteobacteria</taxon>
        <taxon>Hyphomicrobiales</taxon>
        <taxon>Nitrobacteraceae</taxon>
        <taxon>Bradyrhizobium</taxon>
    </lineage>
</organism>
<dbReference type="RefSeq" id="WP_063706010.1">
    <property type="nucleotide sequence ID" value="NZ_LUUB01000092.1"/>
</dbReference>
<keyword evidence="2" id="KW-1185">Reference proteome</keyword>
<gene>
    <name evidence="1" type="ORF">AYJ54_25355</name>
</gene>
<protein>
    <recommendedName>
        <fullName evidence="3">Fe2OG dioxygenase domain-containing protein</fullName>
    </recommendedName>
</protein>
<evidence type="ECO:0000313" key="1">
    <source>
        <dbReference type="EMBL" id="OAF02933.1"/>
    </source>
</evidence>
<reference evidence="1 2" key="1">
    <citation type="submission" date="2016-03" db="EMBL/GenBank/DDBJ databases">
        <title>Draft Genome Sequence of the Strain BR 10245 (Bradyrhizobium sp.) isolated from nodules of Centrolobium paraense.</title>
        <authorList>
            <person name="Simoes-Araujo J.L.Sr."/>
            <person name="Barauna A.C."/>
            <person name="Silva K."/>
            <person name="Zilli J.E."/>
        </authorList>
    </citation>
    <scope>NUCLEOTIDE SEQUENCE [LARGE SCALE GENOMIC DNA]</scope>
    <source>
        <strain evidence="1 2">BR 10245</strain>
    </source>
</reference>
<dbReference type="STRING" id="1505087.AYJ54_25355"/>
<dbReference type="AlphaFoldDB" id="A0A176YCH9"/>
<dbReference type="Proteomes" id="UP000076959">
    <property type="component" value="Unassembled WGS sequence"/>
</dbReference>
<accession>A0A176YCH9</accession>
<dbReference type="OrthoDB" id="7300871at2"/>
<dbReference type="EMBL" id="LUUB01000092">
    <property type="protein sequence ID" value="OAF02933.1"/>
    <property type="molecule type" value="Genomic_DNA"/>
</dbReference>
<evidence type="ECO:0000313" key="2">
    <source>
        <dbReference type="Proteomes" id="UP000076959"/>
    </source>
</evidence>
<evidence type="ECO:0008006" key="3">
    <source>
        <dbReference type="Google" id="ProtNLM"/>
    </source>
</evidence>
<dbReference type="Gene3D" id="2.60.120.620">
    <property type="entry name" value="q2cbj1_9rhob like domain"/>
    <property type="match status" value="1"/>
</dbReference>
<name>A0A176YCH9_9BRAD</name>